<protein>
    <submittedName>
        <fullName evidence="1">Uncharacterized protein</fullName>
    </submittedName>
</protein>
<sequence>MLMVAEAHLRESGTMLANKPSYHTPIFYEEDEPLYETELEVCEDSDDEFLIEEFNNELNEDEFQGPYVSMSPHEDQTCSKDDMSDCLEEEFTQVPIIEPLFPSHERTLDVSSPHSSYTFVTSIQEALEFHKGPHEPPLFQNHVEMVIGEPPQPHTKIIFAMYIELDKRRQNGKKRKKKKSLELYFSIMAKGPKLITRAHATSLKKSS</sequence>
<evidence type="ECO:0000313" key="1">
    <source>
        <dbReference type="EMBL" id="KAK9951519.1"/>
    </source>
</evidence>
<dbReference type="AlphaFoldDB" id="A0AAW1YSA1"/>
<comment type="caution">
    <text evidence="1">The sequence shown here is derived from an EMBL/GenBank/DDBJ whole genome shotgun (WGS) entry which is preliminary data.</text>
</comment>
<gene>
    <name evidence="1" type="ORF">M0R45_006957</name>
</gene>
<dbReference type="EMBL" id="JBEDUW010000001">
    <property type="protein sequence ID" value="KAK9951519.1"/>
    <property type="molecule type" value="Genomic_DNA"/>
</dbReference>
<name>A0AAW1YSA1_RUBAR</name>
<reference evidence="1 2" key="1">
    <citation type="journal article" date="2023" name="G3 (Bethesda)">
        <title>A chromosome-length genome assembly and annotation of blackberry (Rubus argutus, cv. 'Hillquist').</title>
        <authorList>
            <person name="Bruna T."/>
            <person name="Aryal R."/>
            <person name="Dudchenko O."/>
            <person name="Sargent D.J."/>
            <person name="Mead D."/>
            <person name="Buti M."/>
            <person name="Cavallini A."/>
            <person name="Hytonen T."/>
            <person name="Andres J."/>
            <person name="Pham M."/>
            <person name="Weisz D."/>
            <person name="Mascagni F."/>
            <person name="Usai G."/>
            <person name="Natali L."/>
            <person name="Bassil N."/>
            <person name="Fernandez G.E."/>
            <person name="Lomsadze A."/>
            <person name="Armour M."/>
            <person name="Olukolu B."/>
            <person name="Poorten T."/>
            <person name="Britton C."/>
            <person name="Davik J."/>
            <person name="Ashrafi H."/>
            <person name="Aiden E.L."/>
            <person name="Borodovsky M."/>
            <person name="Worthington M."/>
        </authorList>
    </citation>
    <scope>NUCLEOTIDE SEQUENCE [LARGE SCALE GENOMIC DNA]</scope>
    <source>
        <strain evidence="1">PI 553951</strain>
    </source>
</reference>
<evidence type="ECO:0000313" key="2">
    <source>
        <dbReference type="Proteomes" id="UP001457282"/>
    </source>
</evidence>
<proteinExistence type="predicted"/>
<organism evidence="1 2">
    <name type="scientific">Rubus argutus</name>
    <name type="common">Southern blackberry</name>
    <dbReference type="NCBI Taxonomy" id="59490"/>
    <lineage>
        <taxon>Eukaryota</taxon>
        <taxon>Viridiplantae</taxon>
        <taxon>Streptophyta</taxon>
        <taxon>Embryophyta</taxon>
        <taxon>Tracheophyta</taxon>
        <taxon>Spermatophyta</taxon>
        <taxon>Magnoliopsida</taxon>
        <taxon>eudicotyledons</taxon>
        <taxon>Gunneridae</taxon>
        <taxon>Pentapetalae</taxon>
        <taxon>rosids</taxon>
        <taxon>fabids</taxon>
        <taxon>Rosales</taxon>
        <taxon>Rosaceae</taxon>
        <taxon>Rosoideae</taxon>
        <taxon>Rosoideae incertae sedis</taxon>
        <taxon>Rubus</taxon>
    </lineage>
</organism>
<dbReference type="Proteomes" id="UP001457282">
    <property type="component" value="Unassembled WGS sequence"/>
</dbReference>
<keyword evidence="2" id="KW-1185">Reference proteome</keyword>
<accession>A0AAW1YSA1</accession>